<proteinExistence type="inferred from homology"/>
<comment type="pathway">
    <text evidence="1">Nucleotide-sugar biosynthesis; UDP-alpha-D-glucuronate biosynthesis; UDP-alpha-D-glucuronate from UDP-alpha-D-glucose: step 1/1.</text>
</comment>
<dbReference type="Gene3D" id="1.20.5.100">
    <property type="entry name" value="Cytochrome c1, transmembrane anchor, C-terminal"/>
    <property type="match status" value="1"/>
</dbReference>
<dbReference type="SUPFAM" id="SSF48179">
    <property type="entry name" value="6-phosphogluconate dehydrogenase C-terminal domain-like"/>
    <property type="match status" value="1"/>
</dbReference>
<dbReference type="Gene3D" id="3.40.50.720">
    <property type="entry name" value="NAD(P)-binding Rossmann-like Domain"/>
    <property type="match status" value="2"/>
</dbReference>
<gene>
    <name evidence="10" type="ORF">ACFQZW_01425</name>
</gene>
<dbReference type="InterPro" id="IPR028357">
    <property type="entry name" value="UDPglc_DH_bac"/>
</dbReference>
<keyword evidence="6 8" id="KW-0520">NAD</keyword>
<dbReference type="SMART" id="SM00984">
    <property type="entry name" value="UDPG_MGDP_dh_C"/>
    <property type="match status" value="1"/>
</dbReference>
<dbReference type="InterPro" id="IPR036291">
    <property type="entry name" value="NAD(P)-bd_dom_sf"/>
</dbReference>
<evidence type="ECO:0000313" key="10">
    <source>
        <dbReference type="EMBL" id="MFD0760734.1"/>
    </source>
</evidence>
<dbReference type="InterPro" id="IPR014027">
    <property type="entry name" value="UDP-Glc/GDP-Man_DH_C"/>
</dbReference>
<evidence type="ECO:0000256" key="4">
    <source>
        <dbReference type="ARBA" id="ARBA00015132"/>
    </source>
</evidence>
<dbReference type="Pfam" id="PF03720">
    <property type="entry name" value="UDPG_MGDP_dh_C"/>
    <property type="match status" value="1"/>
</dbReference>
<evidence type="ECO:0000256" key="3">
    <source>
        <dbReference type="ARBA" id="ARBA00012954"/>
    </source>
</evidence>
<comment type="similarity">
    <text evidence="2 8">Belongs to the UDP-glucose/GDP-mannose dehydrogenase family.</text>
</comment>
<accession>A0ABW2Z381</accession>
<dbReference type="InterPro" id="IPR017476">
    <property type="entry name" value="UDP-Glc/GDP-Man"/>
</dbReference>
<evidence type="ECO:0000256" key="7">
    <source>
        <dbReference type="ARBA" id="ARBA00047473"/>
    </source>
</evidence>
<comment type="caution">
    <text evidence="10">The sequence shown here is derived from an EMBL/GenBank/DDBJ whole genome shotgun (WGS) entry which is preliminary data.</text>
</comment>
<evidence type="ECO:0000313" key="11">
    <source>
        <dbReference type="Proteomes" id="UP001597032"/>
    </source>
</evidence>
<dbReference type="SUPFAM" id="SSF51735">
    <property type="entry name" value="NAD(P)-binding Rossmann-fold domains"/>
    <property type="match status" value="1"/>
</dbReference>
<evidence type="ECO:0000256" key="2">
    <source>
        <dbReference type="ARBA" id="ARBA00006601"/>
    </source>
</evidence>
<evidence type="ECO:0000256" key="6">
    <source>
        <dbReference type="ARBA" id="ARBA00023027"/>
    </source>
</evidence>
<comment type="catalytic activity">
    <reaction evidence="7 8">
        <text>UDP-alpha-D-glucose + 2 NAD(+) + H2O = UDP-alpha-D-glucuronate + 2 NADH + 3 H(+)</text>
        <dbReference type="Rhea" id="RHEA:23596"/>
        <dbReference type="ChEBI" id="CHEBI:15377"/>
        <dbReference type="ChEBI" id="CHEBI:15378"/>
        <dbReference type="ChEBI" id="CHEBI:57540"/>
        <dbReference type="ChEBI" id="CHEBI:57945"/>
        <dbReference type="ChEBI" id="CHEBI:58052"/>
        <dbReference type="ChEBI" id="CHEBI:58885"/>
        <dbReference type="EC" id="1.1.1.22"/>
    </reaction>
</comment>
<dbReference type="PIRSF" id="PIRSF500134">
    <property type="entry name" value="UDPglc_DH_bac"/>
    <property type="match status" value="1"/>
</dbReference>
<evidence type="ECO:0000256" key="5">
    <source>
        <dbReference type="ARBA" id="ARBA00023002"/>
    </source>
</evidence>
<evidence type="ECO:0000259" key="9">
    <source>
        <dbReference type="SMART" id="SM00984"/>
    </source>
</evidence>
<dbReference type="EMBL" id="JBHTIC010000002">
    <property type="protein sequence ID" value="MFD0760734.1"/>
    <property type="molecule type" value="Genomic_DNA"/>
</dbReference>
<dbReference type="InterPro" id="IPR014026">
    <property type="entry name" value="UDP-Glc/GDP-Man_DH_dimer"/>
</dbReference>
<dbReference type="InterPro" id="IPR008927">
    <property type="entry name" value="6-PGluconate_DH-like_C_sf"/>
</dbReference>
<dbReference type="Pfam" id="PF00984">
    <property type="entry name" value="UDPG_MGDP_dh"/>
    <property type="match status" value="1"/>
</dbReference>
<dbReference type="PANTHER" id="PTHR43750">
    <property type="entry name" value="UDP-GLUCOSE 6-DEHYDROGENASE TUAD"/>
    <property type="match status" value="1"/>
</dbReference>
<evidence type="ECO:0000256" key="1">
    <source>
        <dbReference type="ARBA" id="ARBA00004701"/>
    </source>
</evidence>
<dbReference type="RefSeq" id="WP_386781339.1">
    <property type="nucleotide sequence ID" value="NZ_JBHTIC010000002.1"/>
</dbReference>
<dbReference type="NCBIfam" id="TIGR03026">
    <property type="entry name" value="NDP-sugDHase"/>
    <property type="match status" value="1"/>
</dbReference>
<keyword evidence="5 8" id="KW-0560">Oxidoreductase</keyword>
<keyword evidence="11" id="KW-1185">Reference proteome</keyword>
<dbReference type="InterPro" id="IPR001732">
    <property type="entry name" value="UDP-Glc/GDP-Man_DH_N"/>
</dbReference>
<dbReference type="PANTHER" id="PTHR43750:SF3">
    <property type="entry name" value="UDP-GLUCOSE 6-DEHYDROGENASE TUAD"/>
    <property type="match status" value="1"/>
</dbReference>
<dbReference type="EC" id="1.1.1.22" evidence="3 8"/>
<evidence type="ECO:0000256" key="8">
    <source>
        <dbReference type="PIRNR" id="PIRNR000124"/>
    </source>
</evidence>
<organism evidence="10 11">
    <name type="scientific">Lutibacter aestuarii</name>
    <dbReference type="NCBI Taxonomy" id="861111"/>
    <lineage>
        <taxon>Bacteria</taxon>
        <taxon>Pseudomonadati</taxon>
        <taxon>Bacteroidota</taxon>
        <taxon>Flavobacteriia</taxon>
        <taxon>Flavobacteriales</taxon>
        <taxon>Flavobacteriaceae</taxon>
        <taxon>Lutibacter</taxon>
    </lineage>
</organism>
<dbReference type="GO" id="GO:0016491">
    <property type="term" value="F:oxidoreductase activity"/>
    <property type="evidence" value="ECO:0007669"/>
    <property type="project" value="UniProtKB-KW"/>
</dbReference>
<name>A0ABW2Z381_9FLAO</name>
<dbReference type="Pfam" id="PF03721">
    <property type="entry name" value="UDPG_MGDP_dh_N"/>
    <property type="match status" value="1"/>
</dbReference>
<dbReference type="Proteomes" id="UP001597032">
    <property type="component" value="Unassembled WGS sequence"/>
</dbReference>
<dbReference type="PIRSF" id="PIRSF000124">
    <property type="entry name" value="UDPglc_GDPman_dh"/>
    <property type="match status" value="1"/>
</dbReference>
<reference evidence="11" key="1">
    <citation type="journal article" date="2019" name="Int. J. Syst. Evol. Microbiol.">
        <title>The Global Catalogue of Microorganisms (GCM) 10K type strain sequencing project: providing services to taxonomists for standard genome sequencing and annotation.</title>
        <authorList>
            <consortium name="The Broad Institute Genomics Platform"/>
            <consortium name="The Broad Institute Genome Sequencing Center for Infectious Disease"/>
            <person name="Wu L."/>
            <person name="Ma J."/>
        </authorList>
    </citation>
    <scope>NUCLEOTIDE SEQUENCE [LARGE SCALE GENOMIC DNA]</scope>
    <source>
        <strain evidence="11">CCUG 60022</strain>
    </source>
</reference>
<protein>
    <recommendedName>
        <fullName evidence="4 8">UDP-glucose 6-dehydrogenase</fullName>
        <ecNumber evidence="3 8">1.1.1.22</ecNumber>
    </recommendedName>
</protein>
<feature type="domain" description="UDP-glucose/GDP-mannose dehydrogenase C-terminal" evidence="9">
    <location>
        <begin position="315"/>
        <end position="417"/>
    </location>
</feature>
<dbReference type="SUPFAM" id="SSF52413">
    <property type="entry name" value="UDP-glucose/GDP-mannose dehydrogenase C-terminal domain"/>
    <property type="match status" value="1"/>
</dbReference>
<sequence length="437" mass="48889">MNIAVIGTGYVGLVTGTCLAEVGNNVICVDIDEAKVAQMKNGKVPIFEPNLEELFLKNIKANRLHFTTHLKTALDKSQIIFLALPTPQDEDGSADLKYVESVAHELGDLITDYKIIINKSTVPVGTSEIVKNIIKRKTSVAFDVISNPEFLREGFAVQDFMTPERIIIGTKSKKAIDILNKLYSPFITLKRPVIVMDEKSAELTKYAANTFLATKITFMNEVANLCEIIGANVDDVRKGIGSDSRIGNKFLFPGIGFGGSCFPKDVNALVHSSDTAGYNFQILKSVLNVNQSQKKSLIPKFKKYFNNHISSKKVGIWGLAFKPNTDDIREAPAIDVINELLLEGIEITAYDPEAMPNMKRIYGDKITFCNNAYDVLKDVDCLLINTEWREFYSPDFDKMKKLMKQPVIFDGRNIFDMEVMKINGFHYESVGRKIVTK</sequence>
<dbReference type="InterPro" id="IPR036220">
    <property type="entry name" value="UDP-Glc/GDP-Man_DH_C_sf"/>
</dbReference>